<evidence type="ECO:0008006" key="3">
    <source>
        <dbReference type="Google" id="ProtNLM"/>
    </source>
</evidence>
<reference evidence="1 2" key="2">
    <citation type="journal article" date="2012" name="Stand. Genomic Sci.">
        <title>Complete Genome Sequence of Clostridium clariflavum DSM 19732.</title>
        <authorList>
            <person name="Izquierdo J.A."/>
            <person name="Goodwin L."/>
            <person name="Davenport K.W."/>
            <person name="Teshima H."/>
            <person name="Bruce D."/>
            <person name="Detter C."/>
            <person name="Tapia R."/>
            <person name="Han S."/>
            <person name="Land M."/>
            <person name="Hauser L."/>
            <person name="Jeffries C.D."/>
            <person name="Han J."/>
            <person name="Pitluck S."/>
            <person name="Nolan M."/>
            <person name="Chen A."/>
            <person name="Huntemann M."/>
            <person name="Mavromatis K."/>
            <person name="Mikhailova N."/>
            <person name="Liolios K."/>
            <person name="Woyke T."/>
            <person name="Lynd L.R."/>
        </authorList>
    </citation>
    <scope>NUCLEOTIDE SEQUENCE [LARGE SCALE GENOMIC DNA]</scope>
    <source>
        <strain evidence="2">DSM 19732 / NBRC 101661 / EBR45</strain>
    </source>
</reference>
<dbReference type="HOGENOM" id="CLU_1243525_0_0_9"/>
<dbReference type="Proteomes" id="UP000005435">
    <property type="component" value="Chromosome"/>
</dbReference>
<protein>
    <recommendedName>
        <fullName evidence="3">The BURPS668_1122 family of deaminases</fullName>
    </recommendedName>
</protein>
<dbReference type="KEGG" id="ccl:Clocl_1590"/>
<name>G8M2W1_ACECE</name>
<organism evidence="1 2">
    <name type="scientific">Acetivibrio clariflavus (strain DSM 19732 / NBRC 101661 / EBR45)</name>
    <name type="common">Clostridium clariflavum</name>
    <dbReference type="NCBI Taxonomy" id="720554"/>
    <lineage>
        <taxon>Bacteria</taxon>
        <taxon>Bacillati</taxon>
        <taxon>Bacillota</taxon>
        <taxon>Clostridia</taxon>
        <taxon>Eubacteriales</taxon>
        <taxon>Oscillospiraceae</taxon>
        <taxon>Acetivibrio</taxon>
    </lineage>
</organism>
<sequence length="222" mass="24559">MHNDCLPEMMAAGREAIERARARGITDSKILSEIGSGAADAVDILKSGKKIIAGSFEWLRVRAYYSDAAQAIRDANKGINNLGGNVSVTEVLVDGRRININACSNPRNIDGFAELRGVQNAKTDPQRFFKTEFVDNQGNIYDEYIEGVNWNRSVDAEARTLEQLARELGATKLPDGTIDWGNINAHGTINLFTENPCCPSCLKVIEQFSSKYKNITINVFWN</sequence>
<dbReference type="EMBL" id="CP003065">
    <property type="protein sequence ID" value="AEV68225.1"/>
    <property type="molecule type" value="Genomic_DNA"/>
</dbReference>
<dbReference type="AlphaFoldDB" id="G8M2W1"/>
<evidence type="ECO:0000313" key="1">
    <source>
        <dbReference type="EMBL" id="AEV68225.1"/>
    </source>
</evidence>
<dbReference type="Pfam" id="PF14424">
    <property type="entry name" value="Toxin-deaminase"/>
    <property type="match status" value="1"/>
</dbReference>
<keyword evidence="2" id="KW-1185">Reference proteome</keyword>
<evidence type="ECO:0000313" key="2">
    <source>
        <dbReference type="Proteomes" id="UP000005435"/>
    </source>
</evidence>
<gene>
    <name evidence="1" type="ordered locus">Clocl_1590</name>
</gene>
<dbReference type="eggNOG" id="COG3210">
    <property type="taxonomic scope" value="Bacteria"/>
</dbReference>
<accession>G8M2W1</accession>
<reference evidence="2" key="1">
    <citation type="submission" date="2011-12" db="EMBL/GenBank/DDBJ databases">
        <title>Complete sequence of Clostridium clariflavum DSM 19732.</title>
        <authorList>
            <consortium name="US DOE Joint Genome Institute"/>
            <person name="Lucas S."/>
            <person name="Han J."/>
            <person name="Lapidus A."/>
            <person name="Cheng J.-F."/>
            <person name="Goodwin L."/>
            <person name="Pitluck S."/>
            <person name="Peters L."/>
            <person name="Teshima H."/>
            <person name="Detter J.C."/>
            <person name="Han C."/>
            <person name="Tapia R."/>
            <person name="Land M."/>
            <person name="Hauser L."/>
            <person name="Kyrpides N."/>
            <person name="Ivanova N."/>
            <person name="Pagani I."/>
            <person name="Kitzmiller T."/>
            <person name="Lynd L."/>
            <person name="Izquierdo J."/>
            <person name="Woyke T."/>
        </authorList>
    </citation>
    <scope>NUCLEOTIDE SEQUENCE [LARGE SCALE GENOMIC DNA]</scope>
    <source>
        <strain evidence="2">DSM 19732 / NBRC 101661 / EBR45</strain>
    </source>
</reference>
<dbReference type="InterPro" id="IPR032721">
    <property type="entry name" value="Toxin-deaminase"/>
</dbReference>
<proteinExistence type="predicted"/>